<evidence type="ECO:0000313" key="6">
    <source>
        <dbReference type="EMBL" id="KAA0150888.1"/>
    </source>
</evidence>
<organism evidence="6 7">
    <name type="scientific">Cafeteria roenbergensis</name>
    <name type="common">Marine flagellate</name>
    <dbReference type="NCBI Taxonomy" id="33653"/>
    <lineage>
        <taxon>Eukaryota</taxon>
        <taxon>Sar</taxon>
        <taxon>Stramenopiles</taxon>
        <taxon>Bigyra</taxon>
        <taxon>Opalozoa</taxon>
        <taxon>Bicosoecida</taxon>
        <taxon>Cafeteriaceae</taxon>
        <taxon>Cafeteria</taxon>
    </lineage>
</organism>
<dbReference type="GO" id="GO:0005525">
    <property type="term" value="F:GTP binding"/>
    <property type="evidence" value="ECO:0007669"/>
    <property type="project" value="UniProtKB-KW"/>
</dbReference>
<dbReference type="SUPFAM" id="SSF52540">
    <property type="entry name" value="P-loop containing nucleoside triphosphate hydrolases"/>
    <property type="match status" value="1"/>
</dbReference>
<dbReference type="SMART" id="SM00175">
    <property type="entry name" value="RAB"/>
    <property type="match status" value="1"/>
</dbReference>
<dbReference type="InterPro" id="IPR006689">
    <property type="entry name" value="Small_GTPase_ARF/SAR"/>
</dbReference>
<keyword evidence="1 3" id="KW-0547">Nucleotide-binding</keyword>
<dbReference type="GO" id="GO:0005794">
    <property type="term" value="C:Golgi apparatus"/>
    <property type="evidence" value="ECO:0007669"/>
    <property type="project" value="TreeGrafter"/>
</dbReference>
<keyword evidence="7" id="KW-1185">Reference proteome</keyword>
<name>A0A5A8CDB3_CAFRO</name>
<dbReference type="PANTHER" id="PTHR45909:SF1">
    <property type="entry name" value="ADP-RIBOSYLATION FACTOR-RELATED PROTEIN 1"/>
    <property type="match status" value="1"/>
</dbReference>
<feature type="compositionally biased region" description="Low complexity" evidence="5">
    <location>
        <begin position="173"/>
        <end position="187"/>
    </location>
</feature>
<keyword evidence="4" id="KW-0479">Metal-binding</keyword>
<dbReference type="PRINTS" id="PR00328">
    <property type="entry name" value="SAR1GTPBP"/>
</dbReference>
<feature type="binding site" evidence="3">
    <location>
        <begin position="132"/>
        <end position="135"/>
    </location>
    <ligand>
        <name>GTP</name>
        <dbReference type="ChEBI" id="CHEBI:37565"/>
    </ligand>
</feature>
<feature type="binding site" evidence="4">
    <location>
        <position position="56"/>
    </location>
    <ligand>
        <name>Mg(2+)</name>
        <dbReference type="ChEBI" id="CHEBI:18420"/>
    </ligand>
</feature>
<gene>
    <name evidence="6" type="ORF">FNF29_05002</name>
</gene>
<dbReference type="PROSITE" id="PS51417">
    <property type="entry name" value="ARF"/>
    <property type="match status" value="1"/>
</dbReference>
<evidence type="ECO:0000256" key="3">
    <source>
        <dbReference type="PIRSR" id="PIRSR606689-1"/>
    </source>
</evidence>
<protein>
    <recommendedName>
        <fullName evidence="8">ADP-ribosylation factor-related protein 1</fullName>
    </recommendedName>
</protein>
<dbReference type="SMART" id="SM00177">
    <property type="entry name" value="ARF"/>
    <property type="match status" value="1"/>
</dbReference>
<dbReference type="SMART" id="SM00178">
    <property type="entry name" value="SAR"/>
    <property type="match status" value="1"/>
</dbReference>
<accession>A0A5A8CDB3</accession>
<dbReference type="Gene3D" id="3.40.50.300">
    <property type="entry name" value="P-loop containing nucleotide triphosphate hydrolases"/>
    <property type="match status" value="1"/>
</dbReference>
<feature type="binding site" evidence="3">
    <location>
        <begin position="24"/>
        <end position="31"/>
    </location>
    <ligand>
        <name>GTP</name>
        <dbReference type="ChEBI" id="CHEBI:37565"/>
    </ligand>
</feature>
<feature type="binding site" evidence="4">
    <location>
        <position position="31"/>
    </location>
    <ligand>
        <name>Mg(2+)</name>
        <dbReference type="ChEBI" id="CHEBI:18420"/>
    </ligand>
</feature>
<keyword evidence="2 3" id="KW-0342">GTP-binding</keyword>
<reference evidence="6 7" key="1">
    <citation type="submission" date="2019-07" db="EMBL/GenBank/DDBJ databases">
        <title>Genomes of Cafeteria roenbergensis.</title>
        <authorList>
            <person name="Fischer M.G."/>
            <person name="Hackl T."/>
            <person name="Roman M."/>
        </authorList>
    </citation>
    <scope>NUCLEOTIDE SEQUENCE [LARGE SCALE GENOMIC DNA]</scope>
    <source>
        <strain evidence="6 7">BVI</strain>
    </source>
</reference>
<comment type="caution">
    <text evidence="6">The sequence shown here is derived from an EMBL/GenBank/DDBJ whole genome shotgun (WGS) entry which is preliminary data.</text>
</comment>
<feature type="region of interest" description="Disordered" evidence="5">
    <location>
        <begin position="156"/>
        <end position="187"/>
    </location>
</feature>
<dbReference type="GO" id="GO:0043001">
    <property type="term" value="P:Golgi to plasma membrane protein transport"/>
    <property type="evidence" value="ECO:0007669"/>
    <property type="project" value="TreeGrafter"/>
</dbReference>
<evidence type="ECO:0000256" key="5">
    <source>
        <dbReference type="SAM" id="MobiDB-lite"/>
    </source>
</evidence>
<dbReference type="PANTHER" id="PTHR45909">
    <property type="entry name" value="ADP-RIBOSYLATION FACTOR-RELATED PROTEIN 1"/>
    <property type="match status" value="1"/>
</dbReference>
<keyword evidence="4" id="KW-0460">Magnesium</keyword>
<evidence type="ECO:0000256" key="2">
    <source>
        <dbReference type="ARBA" id="ARBA00023134"/>
    </source>
</evidence>
<evidence type="ECO:0008006" key="8">
    <source>
        <dbReference type="Google" id="ProtNLM"/>
    </source>
</evidence>
<dbReference type="GO" id="GO:0003924">
    <property type="term" value="F:GTPase activity"/>
    <property type="evidence" value="ECO:0007669"/>
    <property type="project" value="InterPro"/>
</dbReference>
<dbReference type="GO" id="GO:0006886">
    <property type="term" value="P:intracellular protein transport"/>
    <property type="evidence" value="ECO:0007669"/>
    <property type="project" value="TreeGrafter"/>
</dbReference>
<evidence type="ECO:0000256" key="4">
    <source>
        <dbReference type="PIRSR" id="PIRSR606689-2"/>
    </source>
</evidence>
<dbReference type="InterPro" id="IPR024156">
    <property type="entry name" value="Small_GTPase_ARF"/>
</dbReference>
<feature type="binding site" evidence="3">
    <location>
        <position position="78"/>
    </location>
    <ligand>
        <name>GTP</name>
        <dbReference type="ChEBI" id="CHEBI:37565"/>
    </ligand>
</feature>
<dbReference type="Pfam" id="PF00025">
    <property type="entry name" value="Arf"/>
    <property type="match status" value="1"/>
</dbReference>
<dbReference type="GO" id="GO:0034067">
    <property type="term" value="P:protein localization to Golgi apparatus"/>
    <property type="evidence" value="ECO:0007669"/>
    <property type="project" value="TreeGrafter"/>
</dbReference>
<proteinExistence type="predicted"/>
<dbReference type="Proteomes" id="UP000323011">
    <property type="component" value="Unassembled WGS sequence"/>
</dbReference>
<dbReference type="AlphaFoldDB" id="A0A5A8CDB3"/>
<dbReference type="OMA" id="TILECFR"/>
<sequence>MFSLAAALYEECTRKQEVRVPILGLANAGKTTLLEQAKSLFPSDLPPMPLRSIRPTIGMNIGRLTVDGAVLLAWDVGGQMESLWPSYYDGAHALVFVVDASDNATFPRVAEALARVLAHRAVSDRRVLLVANKQDLPGALSASAVREGVVAPAAAMAARGPPPVRGGGRSPSEESSAGPSPTAAPARAVAAAVPGAAEVAFAERVRTVEASALAGEGVKEAVRWLVGEAVKAAEEASAAAA</sequence>
<dbReference type="InterPro" id="IPR027417">
    <property type="entry name" value="P-loop_NTPase"/>
</dbReference>
<evidence type="ECO:0000256" key="1">
    <source>
        <dbReference type="ARBA" id="ARBA00022741"/>
    </source>
</evidence>
<dbReference type="GO" id="GO:0046872">
    <property type="term" value="F:metal ion binding"/>
    <property type="evidence" value="ECO:0007669"/>
    <property type="project" value="UniProtKB-KW"/>
</dbReference>
<dbReference type="EMBL" id="VLTN01000031">
    <property type="protein sequence ID" value="KAA0150888.1"/>
    <property type="molecule type" value="Genomic_DNA"/>
</dbReference>
<evidence type="ECO:0000313" key="7">
    <source>
        <dbReference type="Proteomes" id="UP000323011"/>
    </source>
</evidence>